<dbReference type="InterPro" id="IPR027417">
    <property type="entry name" value="P-loop_NTPase"/>
</dbReference>
<dbReference type="GO" id="GO:0005886">
    <property type="term" value="C:plasma membrane"/>
    <property type="evidence" value="ECO:0007669"/>
    <property type="project" value="UniProtKB-SubCell"/>
</dbReference>
<dbReference type="InterPro" id="IPR003593">
    <property type="entry name" value="AAA+_ATPase"/>
</dbReference>
<dbReference type="InterPro" id="IPR050763">
    <property type="entry name" value="ABC_transporter_ATP-binding"/>
</dbReference>
<dbReference type="GO" id="GO:0016887">
    <property type="term" value="F:ATP hydrolysis activity"/>
    <property type="evidence" value="ECO:0007669"/>
    <property type="project" value="InterPro"/>
</dbReference>
<name>A0A366KF36_9BIFI</name>
<comment type="similarity">
    <text evidence="2">Belongs to the ABC transporter superfamily.</text>
</comment>
<evidence type="ECO:0000313" key="8">
    <source>
        <dbReference type="EMBL" id="RBP99997.1"/>
    </source>
</evidence>
<keyword evidence="5" id="KW-0067">ATP-binding</keyword>
<accession>A0A366KF36</accession>
<comment type="subcellular location">
    <subcellularLocation>
        <location evidence="1">Cell membrane</location>
        <topology evidence="1">Peripheral membrane protein</topology>
    </subcellularLocation>
</comment>
<keyword evidence="3" id="KW-0813">Transport</keyword>
<keyword evidence="4" id="KW-0547">Nucleotide-binding</keyword>
<comment type="caution">
    <text evidence="8">The sequence shown here is derived from an EMBL/GenBank/DDBJ whole genome shotgun (WGS) entry which is preliminary data.</text>
</comment>
<dbReference type="AlphaFoldDB" id="A0A366KF36"/>
<dbReference type="SMART" id="SM00382">
    <property type="entry name" value="AAA"/>
    <property type="match status" value="1"/>
</dbReference>
<organism evidence="8 9">
    <name type="scientific">Bifidobacterium xylocopae</name>
    <dbReference type="NCBI Taxonomy" id="2493119"/>
    <lineage>
        <taxon>Bacteria</taxon>
        <taxon>Bacillati</taxon>
        <taxon>Actinomycetota</taxon>
        <taxon>Actinomycetes</taxon>
        <taxon>Bifidobacteriales</taxon>
        <taxon>Bifidobacteriaceae</taxon>
        <taxon>Bifidobacterium</taxon>
    </lineage>
</organism>
<protein>
    <submittedName>
        <fullName evidence="8">ABC transporter</fullName>
    </submittedName>
</protein>
<dbReference type="GO" id="GO:0005524">
    <property type="term" value="F:ATP binding"/>
    <property type="evidence" value="ECO:0007669"/>
    <property type="project" value="UniProtKB-KW"/>
</dbReference>
<dbReference type="EMBL" id="PDCH01000001">
    <property type="protein sequence ID" value="RBP99997.1"/>
    <property type="molecule type" value="Genomic_DNA"/>
</dbReference>
<evidence type="ECO:0000259" key="7">
    <source>
        <dbReference type="PROSITE" id="PS50893"/>
    </source>
</evidence>
<evidence type="ECO:0000256" key="3">
    <source>
        <dbReference type="ARBA" id="ARBA00022448"/>
    </source>
</evidence>
<evidence type="ECO:0000256" key="6">
    <source>
        <dbReference type="ARBA" id="ARBA00023251"/>
    </source>
</evidence>
<evidence type="ECO:0000313" key="9">
    <source>
        <dbReference type="Proteomes" id="UP000252345"/>
    </source>
</evidence>
<dbReference type="Proteomes" id="UP000252345">
    <property type="component" value="Unassembled WGS sequence"/>
</dbReference>
<gene>
    <name evidence="8" type="ORF">CRD59_00580</name>
</gene>
<evidence type="ECO:0000256" key="4">
    <source>
        <dbReference type="ARBA" id="ARBA00022741"/>
    </source>
</evidence>
<feature type="domain" description="ABC transporter" evidence="7">
    <location>
        <begin position="17"/>
        <end position="248"/>
    </location>
</feature>
<evidence type="ECO:0000256" key="5">
    <source>
        <dbReference type="ARBA" id="ARBA00022840"/>
    </source>
</evidence>
<dbReference type="Pfam" id="PF00005">
    <property type="entry name" value="ABC_tran"/>
    <property type="match status" value="1"/>
</dbReference>
<dbReference type="SUPFAM" id="SSF52540">
    <property type="entry name" value="P-loop containing nucleoside triphosphate hydrolases"/>
    <property type="match status" value="1"/>
</dbReference>
<dbReference type="Gene3D" id="3.40.50.300">
    <property type="entry name" value="P-loop containing nucleotide triphosphate hydrolases"/>
    <property type="match status" value="1"/>
</dbReference>
<dbReference type="InterPro" id="IPR003439">
    <property type="entry name" value="ABC_transporter-like_ATP-bd"/>
</dbReference>
<proteinExistence type="inferred from homology"/>
<dbReference type="GO" id="GO:0046677">
    <property type="term" value="P:response to antibiotic"/>
    <property type="evidence" value="ECO:0007669"/>
    <property type="project" value="UniProtKB-KW"/>
</dbReference>
<evidence type="ECO:0000256" key="2">
    <source>
        <dbReference type="ARBA" id="ARBA00005417"/>
    </source>
</evidence>
<keyword evidence="6" id="KW-0046">Antibiotic resistance</keyword>
<sequence length="328" mass="35649">MERSNMNTVATEERPALACRSVTKAFGGRAVLKGVDLNLPQGRILGLLGKNGTGKSTLISALAGLEEPDSGTISVGGHDPYRTPSRVFGRIVGLAPQDLGIYPNLTVRDNLRGFGGIQGLSMRQARSRADELIELMGLRPQAATRARDLSGGQKRRLHTAIALVHRPRVLFLDEPTVGADVEARTGILAMVRTMAEQGASIIYTTHYLQEIEHLDAALAFLVDGRISVQGPLDEVVRLYAKASLRVGFVGRPPSHVEGWRMVDGHLEPDHPVSNPEREIAELFRRPSMQDASVNDITVIQPDIESAYRTIMGMDTDDMRQSGTGNGED</sequence>
<dbReference type="PROSITE" id="PS50893">
    <property type="entry name" value="ABC_TRANSPORTER_2"/>
    <property type="match status" value="1"/>
</dbReference>
<dbReference type="PANTHER" id="PTHR42711:SF5">
    <property type="entry name" value="ABC TRANSPORTER ATP-BINDING PROTEIN NATA"/>
    <property type="match status" value="1"/>
</dbReference>
<reference evidence="8 9" key="1">
    <citation type="submission" date="2017-10" db="EMBL/GenBank/DDBJ databases">
        <title>Bifidobacterium xylocopum sp. nov. and Bifidobacterium aemilianum sp. nov., from the carpenter bee (Xylocopa violacea) digestive tract.</title>
        <authorList>
            <person name="Alberoni D."/>
            <person name="Baffoni L."/>
            <person name="Di Gioia D."/>
            <person name="Gaggia F."/>
            <person name="Biavati B."/>
        </authorList>
    </citation>
    <scope>NUCLEOTIDE SEQUENCE [LARGE SCALE GENOMIC DNA]</scope>
    <source>
        <strain evidence="8 9">XV2</strain>
    </source>
</reference>
<evidence type="ECO:0000256" key="1">
    <source>
        <dbReference type="ARBA" id="ARBA00004202"/>
    </source>
</evidence>
<dbReference type="PANTHER" id="PTHR42711">
    <property type="entry name" value="ABC TRANSPORTER ATP-BINDING PROTEIN"/>
    <property type="match status" value="1"/>
</dbReference>
<keyword evidence="9" id="KW-1185">Reference proteome</keyword>